<dbReference type="InterPro" id="IPR004013">
    <property type="entry name" value="PHP_dom"/>
</dbReference>
<evidence type="ECO:0000259" key="1">
    <source>
        <dbReference type="SMART" id="SM00481"/>
    </source>
</evidence>
<dbReference type="InterPro" id="IPR016195">
    <property type="entry name" value="Pol/histidinol_Pase-like"/>
</dbReference>
<reference evidence="2 3" key="1">
    <citation type="submission" date="2020-08" db="EMBL/GenBank/DDBJ databases">
        <title>Genome sequence of Erysipelothrix inopinata DSM 15511T.</title>
        <authorList>
            <person name="Hyun D.-W."/>
            <person name="Bae J.-W."/>
        </authorList>
    </citation>
    <scope>NUCLEOTIDE SEQUENCE [LARGE SCALE GENOMIC DNA]</scope>
    <source>
        <strain evidence="2 3">DSM 15511</strain>
    </source>
</reference>
<dbReference type="PANTHER" id="PTHR42924:SF3">
    <property type="entry name" value="POLYMERASE_HISTIDINOL PHOSPHATASE N-TERMINAL DOMAIN-CONTAINING PROTEIN"/>
    <property type="match status" value="1"/>
</dbReference>
<dbReference type="GO" id="GO:0004534">
    <property type="term" value="F:5'-3' RNA exonuclease activity"/>
    <property type="evidence" value="ECO:0007669"/>
    <property type="project" value="TreeGrafter"/>
</dbReference>
<name>A0A7G9RX99_9FIRM</name>
<dbReference type="Pfam" id="PF02811">
    <property type="entry name" value="PHP"/>
    <property type="match status" value="1"/>
</dbReference>
<dbReference type="GO" id="GO:0035312">
    <property type="term" value="F:5'-3' DNA exonuclease activity"/>
    <property type="evidence" value="ECO:0007669"/>
    <property type="project" value="TreeGrafter"/>
</dbReference>
<evidence type="ECO:0000313" key="3">
    <source>
        <dbReference type="Proteomes" id="UP000515928"/>
    </source>
</evidence>
<dbReference type="SMART" id="SM00481">
    <property type="entry name" value="POLIIIAc"/>
    <property type="match status" value="1"/>
</dbReference>
<dbReference type="Gene3D" id="3.20.20.140">
    <property type="entry name" value="Metal-dependent hydrolases"/>
    <property type="match status" value="1"/>
</dbReference>
<gene>
    <name evidence="2" type="ORF">H9L01_07575</name>
</gene>
<dbReference type="InterPro" id="IPR052018">
    <property type="entry name" value="PHP_domain"/>
</dbReference>
<evidence type="ECO:0000313" key="2">
    <source>
        <dbReference type="EMBL" id="QNN60224.1"/>
    </source>
</evidence>
<proteinExistence type="predicted"/>
<dbReference type="Proteomes" id="UP000515928">
    <property type="component" value="Chromosome"/>
</dbReference>
<dbReference type="AlphaFoldDB" id="A0A7G9RX99"/>
<dbReference type="RefSeq" id="WP_187533356.1">
    <property type="nucleotide sequence ID" value="NZ_CBCSHU010000018.1"/>
</dbReference>
<accession>A0A7G9RX99</accession>
<dbReference type="PANTHER" id="PTHR42924">
    <property type="entry name" value="EXONUCLEASE"/>
    <property type="match status" value="1"/>
</dbReference>
<sequence>MFDMHMHTCESDGEFEPYELIRRVKDQGIEEFSITDHNHCLAYTKIDYKNIRGLHVGTEIATSYKGTIIEVLGYDVDPNIINTWYQEFFSDANLKLIETTLFNRLVEIANKQGLILSDNLKLEKIEKGISKKTVYHNLVEHNEGFEFTTYKSFFRKGLCNPESVYFINEADTYPSLNEVVALIHKAGGKAILAHPYEYGVEDLNDLFEMVRSANIDGIECFHPSASMRAGLEIMNYNRQHKMIGSGGSDFHRLSKCIPIGVHLAKDVEMDELFDWIRKD</sequence>
<dbReference type="InterPro" id="IPR003141">
    <property type="entry name" value="Pol/His_phosphatase_N"/>
</dbReference>
<feature type="domain" description="Polymerase/histidinol phosphatase N-terminal" evidence="1">
    <location>
        <begin position="2"/>
        <end position="64"/>
    </location>
</feature>
<keyword evidence="3" id="KW-1185">Reference proteome</keyword>
<dbReference type="KEGG" id="eio:H9L01_07575"/>
<protein>
    <recommendedName>
        <fullName evidence="1">Polymerase/histidinol phosphatase N-terminal domain-containing protein</fullName>
    </recommendedName>
</protein>
<dbReference type="Gene3D" id="1.10.150.650">
    <property type="match status" value="1"/>
</dbReference>
<dbReference type="SUPFAM" id="SSF89550">
    <property type="entry name" value="PHP domain-like"/>
    <property type="match status" value="1"/>
</dbReference>
<dbReference type="EMBL" id="CP060715">
    <property type="protein sequence ID" value="QNN60224.1"/>
    <property type="molecule type" value="Genomic_DNA"/>
</dbReference>
<organism evidence="2 3">
    <name type="scientific">Erysipelothrix inopinata</name>
    <dbReference type="NCBI Taxonomy" id="225084"/>
    <lineage>
        <taxon>Bacteria</taxon>
        <taxon>Bacillati</taxon>
        <taxon>Bacillota</taxon>
        <taxon>Erysipelotrichia</taxon>
        <taxon>Erysipelotrichales</taxon>
        <taxon>Erysipelotrichaceae</taxon>
        <taxon>Erysipelothrix</taxon>
    </lineage>
</organism>